<dbReference type="InterPro" id="IPR036383">
    <property type="entry name" value="TSP1_rpt_sf"/>
</dbReference>
<dbReference type="EMBL" id="SKCS01000039">
    <property type="protein sequence ID" value="TNN19765.1"/>
    <property type="molecule type" value="Genomic_DNA"/>
</dbReference>
<dbReference type="AlphaFoldDB" id="A0A4Z2DTF4"/>
<dbReference type="SUPFAM" id="SSF82895">
    <property type="entry name" value="TSP-1 type 1 repeat"/>
    <property type="match status" value="1"/>
</dbReference>
<dbReference type="InterPro" id="IPR000884">
    <property type="entry name" value="TSP1_rpt"/>
</dbReference>
<accession>A0A4Z2DTF4</accession>
<dbReference type="PROSITE" id="PS00022">
    <property type="entry name" value="EGF_1"/>
    <property type="match status" value="2"/>
</dbReference>
<keyword evidence="1" id="KW-0732">Signal</keyword>
<feature type="signal peptide" evidence="1">
    <location>
        <begin position="1"/>
        <end position="20"/>
    </location>
</feature>
<dbReference type="InterPro" id="IPR000742">
    <property type="entry name" value="EGF"/>
</dbReference>
<sequence length="549" mass="63942">MIFLFVLNIFISHLIIVNYSLEYFQKSNLFCTDSMLEKGFTHIILNSTLPLFGKNKWFSIENLTNFTKLHKLKNIHSHECFNKTIERFDDCWNSLRKKWIEYLIPIENINDRLIIEEIEQNRSNKTSRIVNDTIYFQFLNALCLSACYSRYKENLKPTIKSHILCPFPCILQNGCSYELCKNYGVFTHEYECPCNDSNKWDRDSNECIPKSIYKIRQTREYPDFIAKEKMLRQRKMRNCEHNSMCNKNGTLFCTLDSNYEYTKCVCKLDYHGRYCQDKINACLYRIQHHLQPNGGTLVAGNTACNINNNSGNKCIALISAEGDATYKCQCNETHWKPNIRLPYANCMQKVTRCSSIVCLHGFCTMNNCSDQAKCVCDPGYDGIACDEWVGEWSEWSEWNKCRPDCGNIRFSLRKRECLSIRLGNKSKQCLGSSIEYAECLENICKYNGMPYSYVCSLVYHNFVAISFTFGAAICNTIIVTWIFLFSILIKSLCILLQELYLQRRQTRIRGEVNRVIPKQYGSEMSMDNIEGMNNVVREDSEPNTTDIND</sequence>
<dbReference type="Proteomes" id="UP000311919">
    <property type="component" value="Unassembled WGS sequence"/>
</dbReference>
<dbReference type="PROSITE" id="PS50092">
    <property type="entry name" value="TSP1"/>
    <property type="match status" value="1"/>
</dbReference>
<feature type="domain" description="EGF-like" evidence="2">
    <location>
        <begin position="264"/>
        <end position="275"/>
    </location>
</feature>
<evidence type="ECO:0000256" key="1">
    <source>
        <dbReference type="SAM" id="SignalP"/>
    </source>
</evidence>
<evidence type="ECO:0000259" key="3">
    <source>
        <dbReference type="PROSITE" id="PS01186"/>
    </source>
</evidence>
<gene>
    <name evidence="4" type="ORF">EWB00_005988</name>
</gene>
<reference evidence="4 5" key="1">
    <citation type="submission" date="2019-03" db="EMBL/GenBank/DDBJ databases">
        <title>An improved genome assembly of the fluke Schistosoma japonicum.</title>
        <authorList>
            <person name="Hu W."/>
            <person name="Luo F."/>
            <person name="Yin M."/>
            <person name="Mo X."/>
            <person name="Sun C."/>
            <person name="Wu Q."/>
            <person name="Zhu B."/>
            <person name="Xiang M."/>
            <person name="Wang J."/>
            <person name="Wang Y."/>
            <person name="Zhang T."/>
            <person name="Xu B."/>
            <person name="Zheng H."/>
            <person name="Feng Z."/>
        </authorList>
    </citation>
    <scope>NUCLEOTIDE SEQUENCE [LARGE SCALE GENOMIC DNA]</scope>
    <source>
        <strain evidence="4">HuSjv2</strain>
        <tissue evidence="4">Worms</tissue>
    </source>
</reference>
<keyword evidence="5" id="KW-1185">Reference proteome</keyword>
<dbReference type="STRING" id="6182.A0A4Z2DTF4"/>
<dbReference type="PROSITE" id="PS01186">
    <property type="entry name" value="EGF_2"/>
    <property type="match status" value="1"/>
</dbReference>
<evidence type="ECO:0000313" key="4">
    <source>
        <dbReference type="EMBL" id="TNN19765.1"/>
    </source>
</evidence>
<feature type="chain" id="PRO_5021306969" evidence="1">
    <location>
        <begin position="21"/>
        <end position="549"/>
    </location>
</feature>
<organism evidence="4 5">
    <name type="scientific">Schistosoma japonicum</name>
    <name type="common">Blood fluke</name>
    <dbReference type="NCBI Taxonomy" id="6182"/>
    <lineage>
        <taxon>Eukaryota</taxon>
        <taxon>Metazoa</taxon>
        <taxon>Spiralia</taxon>
        <taxon>Lophotrochozoa</taxon>
        <taxon>Platyhelminthes</taxon>
        <taxon>Trematoda</taxon>
        <taxon>Digenea</taxon>
        <taxon>Strigeidida</taxon>
        <taxon>Schistosomatoidea</taxon>
        <taxon>Schistosomatidae</taxon>
        <taxon>Schistosoma</taxon>
    </lineage>
</organism>
<evidence type="ECO:0000313" key="5">
    <source>
        <dbReference type="Proteomes" id="UP000311919"/>
    </source>
</evidence>
<name>A0A4Z2DTF4_SCHJA</name>
<comment type="caution">
    <text evidence="4">The sequence shown here is derived from an EMBL/GenBank/DDBJ whole genome shotgun (WGS) entry which is preliminary data.</text>
</comment>
<evidence type="ECO:0000259" key="2">
    <source>
        <dbReference type="PROSITE" id="PS00022"/>
    </source>
</evidence>
<dbReference type="Gene3D" id="2.20.100.10">
    <property type="entry name" value="Thrombospondin type-1 (TSP1) repeat"/>
    <property type="match status" value="1"/>
</dbReference>
<proteinExistence type="predicted"/>
<feature type="domain" description="EGF-like" evidence="2 3">
    <location>
        <begin position="374"/>
        <end position="385"/>
    </location>
</feature>
<dbReference type="OrthoDB" id="446173at2759"/>
<protein>
    <submittedName>
        <fullName evidence="4">Acidic fibroblast growth factor intracellular binding</fullName>
    </submittedName>
</protein>